<keyword evidence="7" id="KW-1185">Reference proteome</keyword>
<dbReference type="InterPro" id="IPR051813">
    <property type="entry name" value="HepT_RNase_toxin"/>
</dbReference>
<accession>A0ABN4BVG5</accession>
<evidence type="ECO:0008006" key="8">
    <source>
        <dbReference type="Google" id="ProtNLM"/>
    </source>
</evidence>
<dbReference type="PANTHER" id="PTHR34139">
    <property type="entry name" value="UPF0331 PROTEIN MJ0127"/>
    <property type="match status" value="1"/>
</dbReference>
<dbReference type="Proteomes" id="UP000018934">
    <property type="component" value="Chromosome"/>
</dbReference>
<evidence type="ECO:0000313" key="7">
    <source>
        <dbReference type="Proteomes" id="UP000018934"/>
    </source>
</evidence>
<dbReference type="Pfam" id="PF01934">
    <property type="entry name" value="HepT-like"/>
    <property type="match status" value="1"/>
</dbReference>
<dbReference type="RefSeq" id="WP_015045207.1">
    <property type="nucleotide sequence ID" value="NZ_CP007033.1"/>
</dbReference>
<dbReference type="EMBL" id="CP007033">
    <property type="protein sequence ID" value="AHF11398.1"/>
    <property type="molecule type" value="Genomic_DNA"/>
</dbReference>
<name>A0ABN4BVG5_DEHRP</name>
<evidence type="ECO:0000256" key="1">
    <source>
        <dbReference type="ARBA" id="ARBA00022553"/>
    </source>
</evidence>
<keyword evidence="3" id="KW-0540">Nuclease</keyword>
<dbReference type="InterPro" id="IPR008201">
    <property type="entry name" value="HepT-like"/>
</dbReference>
<protein>
    <recommendedName>
        <fullName evidence="8">DUF86 domain-containing protein</fullName>
    </recommendedName>
</protein>
<gene>
    <name evidence="6" type="ORF">DEHRE_09970</name>
</gene>
<keyword evidence="4" id="KW-0547">Nucleotide-binding</keyword>
<evidence type="ECO:0000256" key="4">
    <source>
        <dbReference type="ARBA" id="ARBA00022741"/>
    </source>
</evidence>
<reference evidence="6 7" key="1">
    <citation type="journal article" date="2013" name="Stand. Genomic Sci.">
        <title>Complete genome sequence of Dehalobacter restrictus PER-K23(T.).</title>
        <authorList>
            <person name="Kruse T."/>
            <person name="Maillard J."/>
            <person name="Goodwin L."/>
            <person name="Woyke T."/>
            <person name="Teshima H."/>
            <person name="Bruce D."/>
            <person name="Detter C."/>
            <person name="Tapia R."/>
            <person name="Han C."/>
            <person name="Huntemann M."/>
            <person name="Wei C.L."/>
            <person name="Han J."/>
            <person name="Chen A."/>
            <person name="Kyrpides N."/>
            <person name="Szeto E."/>
            <person name="Markowitz V."/>
            <person name="Ivanova N."/>
            <person name="Pagani I."/>
            <person name="Pati A."/>
            <person name="Pitluck S."/>
            <person name="Nolan M."/>
            <person name="Holliger C."/>
            <person name="Smidt H."/>
        </authorList>
    </citation>
    <scope>NUCLEOTIDE SEQUENCE [LARGE SCALE GENOMIC DNA]</scope>
    <source>
        <strain evidence="7">DSM 9455</strain>
    </source>
</reference>
<sequence length="113" mass="13487">MKHRDIQLLKKIISECKDVIRYTNEIGEKGFLKSDIFQKATAMSLLNIGEHANALTRELWTEYKDIQWRKIIDLRNIVAHGYGELRMELIWNLSQKEIPDLMRQLEDLLNRFE</sequence>
<dbReference type="PANTHER" id="PTHR34139:SF1">
    <property type="entry name" value="RNASE MJ1380-RELATED"/>
    <property type="match status" value="1"/>
</dbReference>
<evidence type="ECO:0000256" key="3">
    <source>
        <dbReference type="ARBA" id="ARBA00022722"/>
    </source>
</evidence>
<evidence type="ECO:0000256" key="5">
    <source>
        <dbReference type="ARBA" id="ARBA00022801"/>
    </source>
</evidence>
<keyword evidence="1" id="KW-0597">Phosphoprotein</keyword>
<organism evidence="6 7">
    <name type="scientific">Dehalobacter restrictus (strain DSM 9455 / PER-K23)</name>
    <dbReference type="NCBI Taxonomy" id="871738"/>
    <lineage>
        <taxon>Bacteria</taxon>
        <taxon>Bacillati</taxon>
        <taxon>Bacillota</taxon>
        <taxon>Clostridia</taxon>
        <taxon>Eubacteriales</taxon>
        <taxon>Desulfitobacteriaceae</taxon>
        <taxon>Dehalobacter</taxon>
    </lineage>
</organism>
<evidence type="ECO:0000256" key="2">
    <source>
        <dbReference type="ARBA" id="ARBA00022649"/>
    </source>
</evidence>
<proteinExistence type="predicted"/>
<evidence type="ECO:0000313" key="6">
    <source>
        <dbReference type="EMBL" id="AHF11398.1"/>
    </source>
</evidence>
<keyword evidence="5" id="KW-0378">Hydrolase</keyword>
<keyword evidence="2" id="KW-1277">Toxin-antitoxin system</keyword>